<dbReference type="Gene3D" id="1.10.640.10">
    <property type="entry name" value="Haem peroxidase domain superfamily, animal type"/>
    <property type="match status" value="1"/>
</dbReference>
<dbReference type="PANTHER" id="PTHR11475:SF4">
    <property type="entry name" value="CHORION PEROXIDASE"/>
    <property type="match status" value="1"/>
</dbReference>
<dbReference type="OrthoDB" id="823504at2759"/>
<dbReference type="PANTHER" id="PTHR11475">
    <property type="entry name" value="OXIDASE/PEROXIDASE"/>
    <property type="match status" value="1"/>
</dbReference>
<proteinExistence type="predicted"/>
<dbReference type="InterPro" id="IPR037120">
    <property type="entry name" value="Haem_peroxidase_sf_animal"/>
</dbReference>
<dbReference type="InterPro" id="IPR019791">
    <property type="entry name" value="Haem_peroxidase_animal"/>
</dbReference>
<dbReference type="InterPro" id="IPR010255">
    <property type="entry name" value="Haem_peroxidase_sf"/>
</dbReference>
<dbReference type="GO" id="GO:0046872">
    <property type="term" value="F:metal ion binding"/>
    <property type="evidence" value="ECO:0007669"/>
    <property type="project" value="UniProtKB-KW"/>
</dbReference>
<evidence type="ECO:0000256" key="1">
    <source>
        <dbReference type="ARBA" id="ARBA00004613"/>
    </source>
</evidence>
<keyword evidence="5" id="KW-0349">Heme</keyword>
<evidence type="ECO:0000256" key="2">
    <source>
        <dbReference type="ARBA" id="ARBA00022525"/>
    </source>
</evidence>
<feature type="binding site" description="axial binding residue" evidence="5">
    <location>
        <position position="102"/>
    </location>
    <ligand>
        <name>heme b</name>
        <dbReference type="ChEBI" id="CHEBI:60344"/>
    </ligand>
    <ligandPart>
        <name>Fe</name>
        <dbReference type="ChEBI" id="CHEBI:18248"/>
    </ligandPart>
</feature>
<comment type="subcellular location">
    <subcellularLocation>
        <location evidence="1">Secreted</location>
    </subcellularLocation>
</comment>
<dbReference type="GO" id="GO:0004601">
    <property type="term" value="F:peroxidase activity"/>
    <property type="evidence" value="ECO:0007669"/>
    <property type="project" value="UniProtKB-KW"/>
</dbReference>
<keyword evidence="4" id="KW-0325">Glycoprotein</keyword>
<keyword evidence="5" id="KW-0479">Metal-binding</keyword>
<evidence type="ECO:0000313" key="7">
    <source>
        <dbReference type="RefSeq" id="XP_025837006.1"/>
    </source>
</evidence>
<dbReference type="GO" id="GO:0006979">
    <property type="term" value="P:response to oxidative stress"/>
    <property type="evidence" value="ECO:0007669"/>
    <property type="project" value="InterPro"/>
</dbReference>
<dbReference type="PROSITE" id="PS50292">
    <property type="entry name" value="PEROXIDASE_3"/>
    <property type="match status" value="1"/>
</dbReference>
<keyword evidence="2" id="KW-0964">Secreted</keyword>
<keyword evidence="3" id="KW-0560">Oxidoreductase</keyword>
<dbReference type="PRINTS" id="PR00457">
    <property type="entry name" value="ANPEROXIDASE"/>
</dbReference>
<dbReference type="GO" id="GO:0020037">
    <property type="term" value="F:heme binding"/>
    <property type="evidence" value="ECO:0007669"/>
    <property type="project" value="InterPro"/>
</dbReference>
<dbReference type="AlphaFoldDB" id="A0A7F5RM45"/>
<dbReference type="GeneID" id="112906657"/>
<evidence type="ECO:0000256" key="5">
    <source>
        <dbReference type="PIRSR" id="PIRSR619791-2"/>
    </source>
</evidence>
<dbReference type="Pfam" id="PF03098">
    <property type="entry name" value="An_peroxidase"/>
    <property type="match status" value="1"/>
</dbReference>
<dbReference type="Proteomes" id="UP000192223">
    <property type="component" value="Unplaced"/>
</dbReference>
<dbReference type="KEGG" id="apln:112906657"/>
<reference evidence="7" key="1">
    <citation type="submission" date="2025-08" db="UniProtKB">
        <authorList>
            <consortium name="RefSeq"/>
        </authorList>
    </citation>
    <scope>IDENTIFICATION</scope>
    <source>
        <tissue evidence="7">Entire body</tissue>
    </source>
</reference>
<keyword evidence="5" id="KW-0408">Iron</keyword>
<organism evidence="6 7">
    <name type="scientific">Agrilus planipennis</name>
    <name type="common">Emerald ash borer</name>
    <name type="synonym">Agrilus marcopoli</name>
    <dbReference type="NCBI Taxonomy" id="224129"/>
    <lineage>
        <taxon>Eukaryota</taxon>
        <taxon>Metazoa</taxon>
        <taxon>Ecdysozoa</taxon>
        <taxon>Arthropoda</taxon>
        <taxon>Hexapoda</taxon>
        <taxon>Insecta</taxon>
        <taxon>Pterygota</taxon>
        <taxon>Neoptera</taxon>
        <taxon>Endopterygota</taxon>
        <taxon>Coleoptera</taxon>
        <taxon>Polyphaga</taxon>
        <taxon>Elateriformia</taxon>
        <taxon>Buprestoidea</taxon>
        <taxon>Buprestidae</taxon>
        <taxon>Agrilinae</taxon>
        <taxon>Agrilus</taxon>
    </lineage>
</organism>
<dbReference type="RefSeq" id="XP_025837006.1">
    <property type="nucleotide sequence ID" value="XM_025981221.1"/>
</dbReference>
<keyword evidence="3" id="KW-0575">Peroxidase</keyword>
<evidence type="ECO:0000256" key="3">
    <source>
        <dbReference type="ARBA" id="ARBA00022559"/>
    </source>
</evidence>
<dbReference type="SUPFAM" id="SSF48113">
    <property type="entry name" value="Heme-dependent peroxidases"/>
    <property type="match status" value="1"/>
</dbReference>
<accession>A0A7F5RM45</accession>
<keyword evidence="6" id="KW-1185">Reference proteome</keyword>
<dbReference type="GO" id="GO:0005576">
    <property type="term" value="C:extracellular region"/>
    <property type="evidence" value="ECO:0007669"/>
    <property type="project" value="UniProtKB-SubCell"/>
</dbReference>
<sequence>MIALVAVHLLFHREHNRVAEELAYLNSDWDDEKLFLEARRIVIAEFQVITYKEFLPAVIGHESMEEFGLYLQEGLSYSYDYDHKVDVSISNEFASAAFRYGHSIVEGYLKAGIEAGLLGSLCHPSTSIGIPVAIPLDDIRFAVYA</sequence>
<dbReference type="InParanoid" id="A0A7F5RM45"/>
<protein>
    <submittedName>
        <fullName evidence="7">Chorion peroxidase-like</fullName>
    </submittedName>
</protein>
<evidence type="ECO:0000256" key="4">
    <source>
        <dbReference type="ARBA" id="ARBA00023180"/>
    </source>
</evidence>
<gene>
    <name evidence="7" type="primary">LOC112906657</name>
</gene>
<evidence type="ECO:0000313" key="6">
    <source>
        <dbReference type="Proteomes" id="UP000192223"/>
    </source>
</evidence>
<name>A0A7F5RM45_AGRPL</name>